<proteinExistence type="predicted"/>
<protein>
    <submittedName>
        <fullName evidence="1">Uncharacterized protein</fullName>
    </submittedName>
</protein>
<gene>
    <name evidence="1" type="primary">ORF197703</name>
</gene>
<evidence type="ECO:0000313" key="1">
    <source>
        <dbReference type="EMBL" id="CEK93879.1"/>
    </source>
</evidence>
<dbReference type="AlphaFoldDB" id="A0A0B7BKL7"/>
<name>A0A0B7BKL7_9EUPU</name>
<dbReference type="EMBL" id="HACG01047014">
    <property type="protein sequence ID" value="CEK93879.1"/>
    <property type="molecule type" value="Transcribed_RNA"/>
</dbReference>
<accession>A0A0B7BKL7</accession>
<organism evidence="1">
    <name type="scientific">Arion vulgaris</name>
    <dbReference type="NCBI Taxonomy" id="1028688"/>
    <lineage>
        <taxon>Eukaryota</taxon>
        <taxon>Metazoa</taxon>
        <taxon>Spiralia</taxon>
        <taxon>Lophotrochozoa</taxon>
        <taxon>Mollusca</taxon>
        <taxon>Gastropoda</taxon>
        <taxon>Heterobranchia</taxon>
        <taxon>Euthyneura</taxon>
        <taxon>Panpulmonata</taxon>
        <taxon>Eupulmonata</taxon>
        <taxon>Stylommatophora</taxon>
        <taxon>Helicina</taxon>
        <taxon>Arionoidea</taxon>
        <taxon>Arionidae</taxon>
        <taxon>Arion</taxon>
    </lineage>
</organism>
<sequence length="56" mass="6732">MTSAFCCRAHQPRLLCRVCSLDYSLIPYTREKYRRRSDKKKDVLLKRERGQVLFVP</sequence>
<reference evidence="1" key="1">
    <citation type="submission" date="2014-12" db="EMBL/GenBank/DDBJ databases">
        <title>Insight into the proteome of Arion vulgaris.</title>
        <authorList>
            <person name="Aradska J."/>
            <person name="Bulat T."/>
            <person name="Smidak R."/>
            <person name="Sarate P."/>
            <person name="Gangsoo J."/>
            <person name="Sialana F."/>
            <person name="Bilban M."/>
            <person name="Lubec G."/>
        </authorList>
    </citation>
    <scope>NUCLEOTIDE SEQUENCE</scope>
    <source>
        <tissue evidence="1">Skin</tissue>
    </source>
</reference>